<protein>
    <submittedName>
        <fullName evidence="2">Uncharacterized protein</fullName>
    </submittedName>
</protein>
<sequence length="1048" mass="115219">MDDDELEPEHRFNLPILLSPTVRKLQPQMQVLTADAHNYTYFNDINVPDHSINIHTMPLQRSSSCIVQPLIQHLLPNKRVRPVTDSPMLPDMSLMSTATTLHPLATGFSHLISALEASARLRQTPTHTADNSNTVRMYSGMHFDPSGHDAGTPLSNTALMDRMDCTDSVSSDMAMISTTMSVASIPTVSSSHSIMACALSNPDHHSHGNTNFNMAASNSAPRLFQPQNQLTDPAGLFHSSHDHDASLNPNHTHVNASHSFLHHTFESSHNADLNNFMDSNNASGSLQLLYDITAQKATHPTSTQSHLELGKRKRDSSENVQSNMDGSASGLQAHQVDTSLNRSIFAPPSKMFRAATTALTSRFAQCLNVEENTESADMNLGDTELSQATSSSTSNLSSDGRAFVWPNKFSFFGGLGKPSTTLVRKTSLASNIDSDSGISVPTNPVQPSCENTEIDVVLEGNEDASLHGSTRSATIQAHIIALSHSYGIHLPVMQRMWEDKRRELKSNLSMLWYGISNDSYDDVKLITQNVLEAAHWLSNRDLSLLRLNGIIKYIQVAEDIKFTVQQSVSATAQSNVSQSYSIFHPTSNLAYNTGSLMQFLISKHELYGNIIRQEGLPWRVLGVPMEELDPLFNAFGKLLHQVVGMHLIRVHAEVEAFEKSRADNETMALADENDLNLCVLNSVDILAKVCQLIGFCVPLPPQLEELALHLCTFYASQSVKEISTLCKRDTADLARNKRHSTGNINSFDSQSMSRSARSSDAKIAYCVEKMIRLMTHIKTISANSENGILPGAQVSEPYQARLLVKSPVMGQRHSDPSLKQTQVSTKPSNVLVDTCISSLFQESAGSNTAFYSPDSTSLTPSESIPLTRVPALTMLTRPCMDALFCDDAVSYSAVSLSEPTTSLFSDPLSKSLAQHQNRHYPNQHGVYSTTFTDTDLDSPIPGHMRTPVYRACVPLSTSQTILPTVEKFSALLVEAGLMLCEHASQSRILTPVTDTAESGGHLMTGFACRFIFAVFHLVEQDLDSDLCDWMHRLVRQLIPEENPVFGNE</sequence>
<feature type="compositionally biased region" description="Polar residues" evidence="1">
    <location>
        <begin position="297"/>
        <end position="306"/>
    </location>
</feature>
<reference evidence="2 3" key="2">
    <citation type="submission" date="2016-05" db="EMBL/GenBank/DDBJ databases">
        <title>Lineage-specific infection strategies underlie the spectrum of fungal disease in amphibians.</title>
        <authorList>
            <person name="Cuomo C.A."/>
            <person name="Farrer R.A."/>
            <person name="James T."/>
            <person name="Longcore J."/>
            <person name="Birren B."/>
        </authorList>
    </citation>
    <scope>NUCLEOTIDE SEQUENCE [LARGE SCALE GENOMIC DNA]</scope>
    <source>
        <strain evidence="2 3">JEL423</strain>
    </source>
</reference>
<dbReference type="OrthoDB" id="2162799at2759"/>
<dbReference type="AlphaFoldDB" id="A0A177WPS4"/>
<name>A0A177WPS4_BATDL</name>
<evidence type="ECO:0000313" key="2">
    <source>
        <dbReference type="EMBL" id="OAJ42093.1"/>
    </source>
</evidence>
<proteinExistence type="predicted"/>
<feature type="compositionally biased region" description="Polar residues" evidence="1">
    <location>
        <begin position="318"/>
        <end position="333"/>
    </location>
</feature>
<accession>A0A177WPS4</accession>
<evidence type="ECO:0000313" key="3">
    <source>
        <dbReference type="Proteomes" id="UP000077115"/>
    </source>
</evidence>
<dbReference type="STRING" id="403673.A0A177WPS4"/>
<dbReference type="VEuPathDB" id="FungiDB:BDEG_25595"/>
<evidence type="ECO:0000256" key="1">
    <source>
        <dbReference type="SAM" id="MobiDB-lite"/>
    </source>
</evidence>
<dbReference type="EMBL" id="DS022307">
    <property type="protein sequence ID" value="OAJ42093.1"/>
    <property type="molecule type" value="Genomic_DNA"/>
</dbReference>
<feature type="region of interest" description="Disordered" evidence="1">
    <location>
        <begin position="297"/>
        <end position="333"/>
    </location>
</feature>
<dbReference type="Proteomes" id="UP000077115">
    <property type="component" value="Unassembled WGS sequence"/>
</dbReference>
<reference evidence="2 3" key="1">
    <citation type="submission" date="2006-10" db="EMBL/GenBank/DDBJ databases">
        <title>The Genome Sequence of Batrachochytrium dendrobatidis JEL423.</title>
        <authorList>
            <consortium name="The Broad Institute Genome Sequencing Platform"/>
            <person name="Birren B."/>
            <person name="Lander E."/>
            <person name="Galagan J."/>
            <person name="Cuomo C."/>
            <person name="Devon K."/>
            <person name="Jaffe D."/>
            <person name="Butler J."/>
            <person name="Alvarez P."/>
            <person name="Gnerre S."/>
            <person name="Grabherr M."/>
            <person name="Kleber M."/>
            <person name="Mauceli E."/>
            <person name="Brockman W."/>
            <person name="Young S."/>
            <person name="LaButti K."/>
            <person name="Sykes S."/>
            <person name="DeCaprio D."/>
            <person name="Crawford M."/>
            <person name="Koehrsen M."/>
            <person name="Engels R."/>
            <person name="Montgomery P."/>
            <person name="Pearson M."/>
            <person name="Howarth C."/>
            <person name="Larson L."/>
            <person name="White J."/>
            <person name="O'Leary S."/>
            <person name="Kodira C."/>
            <person name="Zeng Q."/>
            <person name="Yandava C."/>
            <person name="Alvarado L."/>
            <person name="Longcore J."/>
            <person name="James T."/>
        </authorList>
    </citation>
    <scope>NUCLEOTIDE SEQUENCE [LARGE SCALE GENOMIC DNA]</scope>
    <source>
        <strain evidence="2 3">JEL423</strain>
    </source>
</reference>
<organism evidence="2 3">
    <name type="scientific">Batrachochytrium dendrobatidis (strain JEL423)</name>
    <dbReference type="NCBI Taxonomy" id="403673"/>
    <lineage>
        <taxon>Eukaryota</taxon>
        <taxon>Fungi</taxon>
        <taxon>Fungi incertae sedis</taxon>
        <taxon>Chytridiomycota</taxon>
        <taxon>Chytridiomycota incertae sedis</taxon>
        <taxon>Chytridiomycetes</taxon>
        <taxon>Rhizophydiales</taxon>
        <taxon>Rhizophydiales incertae sedis</taxon>
        <taxon>Batrachochytrium</taxon>
    </lineage>
</organism>
<gene>
    <name evidence="2" type="ORF">BDEG_25595</name>
</gene>